<dbReference type="PANTHER" id="PTHR40660">
    <property type="entry name" value="5'-PHOSPHATE OXIDASE PUTATIVE DOMAIN-CONTAINING PROTEIN-RELATED"/>
    <property type="match status" value="1"/>
</dbReference>
<accession>A0A6B1F8D8</accession>
<dbReference type="AlphaFoldDB" id="A0A6B1F8D8"/>
<sequence length="178" mass="19269">MTLMDDTVRYAIDRAVLCWLATVSEHGIPNVSPKELWRVHDHATVAIADIASGGSVRNLRTNPACCVSFVDVFRQKGFKLVGTALIVGRKDDDFEHVSAPLRAIAGNRFFVRNVIAVTVRHVAPILAPSYALHKASEAEMMADAFKTYSVKPIAVGAGFPLHGNDGERRGNDGSRGSV</sequence>
<proteinExistence type="predicted"/>
<dbReference type="EMBL" id="VYDO01000015">
    <property type="protein sequence ID" value="MYG37494.1"/>
    <property type="molecule type" value="Genomic_DNA"/>
</dbReference>
<feature type="domain" description="Pyridoxamine 5'-phosphate oxidase N-terminal" evidence="1">
    <location>
        <begin position="4"/>
        <end position="120"/>
    </location>
</feature>
<dbReference type="Gene3D" id="2.30.110.10">
    <property type="entry name" value="Electron Transport, Fmn-binding Protein, Chain A"/>
    <property type="match status" value="1"/>
</dbReference>
<dbReference type="InterPro" id="IPR012349">
    <property type="entry name" value="Split_barrel_FMN-bd"/>
</dbReference>
<dbReference type="SUPFAM" id="SSF50475">
    <property type="entry name" value="FMN-binding split barrel"/>
    <property type="match status" value="1"/>
</dbReference>
<evidence type="ECO:0000313" key="2">
    <source>
        <dbReference type="EMBL" id="MYG37494.1"/>
    </source>
</evidence>
<name>A0A6B1F8D8_9SYNE</name>
<dbReference type="Pfam" id="PF01243">
    <property type="entry name" value="PNPOx_N"/>
    <property type="match status" value="1"/>
</dbReference>
<organism evidence="2">
    <name type="scientific">Synechococcus sp. SB0676_bin_10</name>
    <dbReference type="NCBI Taxonomy" id="2604869"/>
    <lineage>
        <taxon>Bacteria</taxon>
        <taxon>Bacillati</taxon>
        <taxon>Cyanobacteriota</taxon>
        <taxon>Cyanophyceae</taxon>
        <taxon>Synechococcales</taxon>
        <taxon>Synechococcaceae</taxon>
        <taxon>Synechococcus</taxon>
    </lineage>
</organism>
<comment type="caution">
    <text evidence="2">The sequence shown here is derived from an EMBL/GenBank/DDBJ whole genome shotgun (WGS) entry which is preliminary data.</text>
</comment>
<reference evidence="2" key="1">
    <citation type="submission" date="2019-09" db="EMBL/GenBank/DDBJ databases">
        <title>Characterisation of the sponge microbiome using genome-centric metagenomics.</title>
        <authorList>
            <person name="Engelberts J.P."/>
            <person name="Robbins S.J."/>
            <person name="De Goeij J.M."/>
            <person name="Aranda M."/>
            <person name="Bell S.C."/>
            <person name="Webster N.S."/>
        </authorList>
    </citation>
    <scope>NUCLEOTIDE SEQUENCE</scope>
    <source>
        <strain evidence="2">SB0676_bin_10</strain>
    </source>
</reference>
<evidence type="ECO:0000259" key="1">
    <source>
        <dbReference type="Pfam" id="PF01243"/>
    </source>
</evidence>
<gene>
    <name evidence="2" type="ORF">F4162_00350</name>
</gene>
<protein>
    <submittedName>
        <fullName evidence="2">Pyridoxamine 5'-phosphate oxidase family protein</fullName>
    </submittedName>
</protein>
<dbReference type="InterPro" id="IPR011576">
    <property type="entry name" value="Pyridox_Oxase_N"/>
</dbReference>
<dbReference type="PANTHER" id="PTHR40660:SF1">
    <property type="entry name" value="5'-PHOSPHATE OXIDASE PUTATIVE DOMAIN-CONTAINING PROTEIN-RELATED"/>
    <property type="match status" value="1"/>
</dbReference>